<dbReference type="RefSeq" id="WP_284520651.1">
    <property type="nucleotide sequence ID" value="NZ_CP103987.1"/>
</dbReference>
<evidence type="ECO:0008006" key="6">
    <source>
        <dbReference type="Google" id="ProtNLM"/>
    </source>
</evidence>
<dbReference type="Proteomes" id="UP001327314">
    <property type="component" value="Chromosome"/>
</dbReference>
<evidence type="ECO:0000256" key="2">
    <source>
        <dbReference type="SAM" id="MobiDB-lite"/>
    </source>
</evidence>
<feature type="region of interest" description="Disordered" evidence="2">
    <location>
        <begin position="29"/>
        <end position="136"/>
    </location>
</feature>
<keyword evidence="3" id="KW-0732">Signal</keyword>
<organism evidence="4 5">
    <name type="scientific">Mycoplasmopsis cynos</name>
    <dbReference type="NCBI Taxonomy" id="171284"/>
    <lineage>
        <taxon>Bacteria</taxon>
        <taxon>Bacillati</taxon>
        <taxon>Mycoplasmatota</taxon>
        <taxon>Mycoplasmoidales</taxon>
        <taxon>Metamycoplasmataceae</taxon>
        <taxon>Mycoplasmopsis</taxon>
    </lineage>
</organism>
<sequence>MSKYKKIFSGLGLLSISTLVGASVVACANKKPKASDSSTEAIDQNNNQGNSTTPKQEKPESNDQGNSSKPKDGENTPGNPAPEAPKTPEKAPEQGDSSSSENSGNTNENDKKDKPDEGMKKEPEKPGKDQTPQVTLEQKLQQINNKIELLTYPSKTAKAKATLRTKALSFKTIEELSKFDEQLDQIKSKLDEVISNIDKLEYPNVNLNPNKEKSAKNKFKEKLNDKADVKSISEVLPKDWSEKIKKYGKVFAALNGFLEKNNIENLNKRFAQTDDVDKFTEVELIWQIYETTRQKAFEPKIDALKNIDKNKKDEYKKKVENIKDKKLNHQKDVDWLLKNIKNLKSIFKMAQNEKKKEVKE</sequence>
<feature type="signal peptide" evidence="3">
    <location>
        <begin position="1"/>
        <end position="22"/>
    </location>
</feature>
<gene>
    <name evidence="4" type="ORF">RRG46_02580</name>
</gene>
<proteinExistence type="predicted"/>
<accession>A0ABD8AI54</accession>
<name>A0ABD8AI54_9BACT</name>
<dbReference type="AlphaFoldDB" id="A0ABD8AI54"/>
<protein>
    <recommendedName>
        <fullName evidence="6">Lipoprotein</fullName>
    </recommendedName>
</protein>
<evidence type="ECO:0000313" key="4">
    <source>
        <dbReference type="EMBL" id="WQQ19713.1"/>
    </source>
</evidence>
<dbReference type="PROSITE" id="PS51257">
    <property type="entry name" value="PROKAR_LIPOPROTEIN"/>
    <property type="match status" value="1"/>
</dbReference>
<feature type="compositionally biased region" description="Basic and acidic residues" evidence="2">
    <location>
        <begin position="108"/>
        <end position="128"/>
    </location>
</feature>
<keyword evidence="1" id="KW-0175">Coiled coil</keyword>
<feature type="coiled-coil region" evidence="1">
    <location>
        <begin position="305"/>
        <end position="360"/>
    </location>
</feature>
<dbReference type="EMBL" id="CP141046">
    <property type="protein sequence ID" value="WQQ19713.1"/>
    <property type="molecule type" value="Genomic_DNA"/>
</dbReference>
<feature type="compositionally biased region" description="Polar residues" evidence="2">
    <location>
        <begin position="35"/>
        <end position="54"/>
    </location>
</feature>
<reference evidence="4 5" key="1">
    <citation type="submission" date="2023-12" db="EMBL/GenBank/DDBJ databases">
        <title>Hybrid Genome Assemblies of Mycoplasma cynos and Mycoplasma felis isolated from Dogs and Cats with Infectious Respiratory Disease.</title>
        <authorList>
            <person name="Framst I."/>
            <person name="Cai H."/>
            <person name="Ramesh P."/>
            <person name="Maboni G."/>
        </authorList>
    </citation>
    <scope>NUCLEOTIDE SEQUENCE [LARGE SCALE GENOMIC DNA]</scope>
    <source>
        <strain evidence="4 5">30510</strain>
    </source>
</reference>
<evidence type="ECO:0000256" key="1">
    <source>
        <dbReference type="SAM" id="Coils"/>
    </source>
</evidence>
<evidence type="ECO:0000256" key="3">
    <source>
        <dbReference type="SAM" id="SignalP"/>
    </source>
</evidence>
<evidence type="ECO:0000313" key="5">
    <source>
        <dbReference type="Proteomes" id="UP001327314"/>
    </source>
</evidence>
<feature type="compositionally biased region" description="Low complexity" evidence="2">
    <location>
        <begin position="95"/>
        <end position="107"/>
    </location>
</feature>
<feature type="chain" id="PRO_5044866769" description="Lipoprotein" evidence="3">
    <location>
        <begin position="23"/>
        <end position="360"/>
    </location>
</feature>